<dbReference type="PROSITE" id="PS51257">
    <property type="entry name" value="PROKAR_LIPOPROTEIN"/>
    <property type="match status" value="1"/>
</dbReference>
<evidence type="ECO:0000256" key="2">
    <source>
        <dbReference type="SAM" id="SignalP"/>
    </source>
</evidence>
<dbReference type="RefSeq" id="WP_010260248.1">
    <property type="nucleotide sequence ID" value="NZ_CAEG01000005.1"/>
</dbReference>
<proteinExistence type="predicted"/>
<gene>
    <name evidence="3" type="ORF">SAMN05444145_10566</name>
</gene>
<evidence type="ECO:0000313" key="3">
    <source>
        <dbReference type="EMBL" id="SEA65267.1"/>
    </source>
</evidence>
<dbReference type="Proteomes" id="UP000183253">
    <property type="component" value="Unassembled WGS sequence"/>
</dbReference>
<reference evidence="3 4" key="1">
    <citation type="submission" date="2016-10" db="EMBL/GenBank/DDBJ databases">
        <authorList>
            <person name="de Groot N.N."/>
        </authorList>
    </citation>
    <scope>NUCLEOTIDE SEQUENCE [LARGE SCALE GENOMIC DNA]</scope>
    <source>
        <strain evidence="3 4">DSM 25383</strain>
    </source>
</reference>
<evidence type="ECO:0000256" key="1">
    <source>
        <dbReference type="SAM" id="MobiDB-lite"/>
    </source>
</evidence>
<feature type="compositionally biased region" description="Basic and acidic residues" evidence="1">
    <location>
        <begin position="25"/>
        <end position="36"/>
    </location>
</feature>
<dbReference type="STRING" id="1033731.SAMN05444145_10566"/>
<dbReference type="AlphaFoldDB" id="A0A1H4CY01"/>
<dbReference type="OrthoDB" id="1004505at2"/>
<feature type="chain" id="PRO_5010230985" description="Lipoprotein" evidence="2">
    <location>
        <begin position="21"/>
        <end position="90"/>
    </location>
</feature>
<organism evidence="3 4">
    <name type="scientific">Alistipes timonensis JC136</name>
    <dbReference type="NCBI Taxonomy" id="1033731"/>
    <lineage>
        <taxon>Bacteria</taxon>
        <taxon>Pseudomonadati</taxon>
        <taxon>Bacteroidota</taxon>
        <taxon>Bacteroidia</taxon>
        <taxon>Bacteroidales</taxon>
        <taxon>Rikenellaceae</taxon>
        <taxon>Alistipes</taxon>
    </lineage>
</organism>
<keyword evidence="2" id="KW-0732">Signal</keyword>
<evidence type="ECO:0000313" key="4">
    <source>
        <dbReference type="Proteomes" id="UP000183253"/>
    </source>
</evidence>
<feature type="region of interest" description="Disordered" evidence="1">
    <location>
        <begin position="62"/>
        <end position="90"/>
    </location>
</feature>
<evidence type="ECO:0008006" key="5">
    <source>
        <dbReference type="Google" id="ProtNLM"/>
    </source>
</evidence>
<feature type="region of interest" description="Disordered" evidence="1">
    <location>
        <begin position="21"/>
        <end position="41"/>
    </location>
</feature>
<feature type="signal peptide" evidence="2">
    <location>
        <begin position="1"/>
        <end position="20"/>
    </location>
</feature>
<protein>
    <recommendedName>
        <fullName evidence="5">Lipoprotein</fullName>
    </recommendedName>
</protein>
<dbReference type="EMBL" id="FNRI01000005">
    <property type="protein sequence ID" value="SEA65267.1"/>
    <property type="molecule type" value="Genomic_DNA"/>
</dbReference>
<keyword evidence="4" id="KW-1185">Reference proteome</keyword>
<accession>A0A1H4CY01</accession>
<sequence length="90" mass="9825">MNRKLKIALAALLGFSAACSSVKNAPKDDGKQRDADTTVVKNPSNPRIVVMYGVRVPDSVRIKRMERQHPDSLPPVAEQPREEASTPSGE</sequence>
<name>A0A1H4CY01_9BACT</name>